<accession>A0A8J4EMF7</accession>
<evidence type="ECO:0000313" key="3">
    <source>
        <dbReference type="Proteomes" id="UP000614996"/>
    </source>
</evidence>
<organism evidence="2 3">
    <name type="scientific">Actinocatenispora comari</name>
    <dbReference type="NCBI Taxonomy" id="2807577"/>
    <lineage>
        <taxon>Bacteria</taxon>
        <taxon>Bacillati</taxon>
        <taxon>Actinomycetota</taxon>
        <taxon>Actinomycetes</taxon>
        <taxon>Micromonosporales</taxon>
        <taxon>Micromonosporaceae</taxon>
        <taxon>Actinocatenispora</taxon>
    </lineage>
</organism>
<gene>
    <name evidence="2" type="ORF">NUM_44090</name>
</gene>
<name>A0A8J4EMF7_9ACTN</name>
<dbReference type="Proteomes" id="UP000614996">
    <property type="component" value="Unassembled WGS sequence"/>
</dbReference>
<proteinExistence type="predicted"/>
<evidence type="ECO:0000256" key="1">
    <source>
        <dbReference type="SAM" id="MobiDB-lite"/>
    </source>
</evidence>
<comment type="caution">
    <text evidence="2">The sequence shown here is derived from an EMBL/GenBank/DDBJ whole genome shotgun (WGS) entry which is preliminary data.</text>
</comment>
<evidence type="ECO:0000313" key="2">
    <source>
        <dbReference type="EMBL" id="GIL29155.1"/>
    </source>
</evidence>
<feature type="compositionally biased region" description="Basic and acidic residues" evidence="1">
    <location>
        <begin position="10"/>
        <end position="20"/>
    </location>
</feature>
<dbReference type="AlphaFoldDB" id="A0A8J4EMF7"/>
<sequence>MVATRYSPDMVKRAPRDDSSDKRYSVETFCQFYRHAALGNAETLPNAAKSLLKRGVEPGPALTELAGIDSWALRTASPQVRQHAIDLYYQAIQELGATVPDPRATRLAEARRALQIPDLMAGSYTLESLNRLLPDDMAAIQPLIHEWERAKAQYRSRFRAELDRIEARLDTLDGLDLAPPAPIET</sequence>
<keyword evidence="3" id="KW-1185">Reference proteome</keyword>
<reference evidence="3" key="1">
    <citation type="journal article" date="2021" name="Int. J. Syst. Evol. Microbiol.">
        <title>Actinocatenispora comari sp. nov., an endophytic actinomycete isolated from aerial parts of Comarum salesowianum.</title>
        <authorList>
            <person name="Oyunbileg N."/>
            <person name="Iizaka Y."/>
            <person name="Hamada M."/>
            <person name="Davaapurev B.O."/>
            <person name="Fukumoto A."/>
            <person name="Tsetseg B."/>
            <person name="Kato F."/>
            <person name="Tamura T."/>
            <person name="Batkhuu J."/>
            <person name="Anzai Y."/>
        </authorList>
    </citation>
    <scope>NUCLEOTIDE SEQUENCE [LARGE SCALE GENOMIC DNA]</scope>
    <source>
        <strain evidence="3">NUM-2625</strain>
    </source>
</reference>
<feature type="region of interest" description="Disordered" evidence="1">
    <location>
        <begin position="1"/>
        <end position="20"/>
    </location>
</feature>
<protein>
    <submittedName>
        <fullName evidence="2">Uncharacterized protein</fullName>
    </submittedName>
</protein>
<dbReference type="EMBL" id="BOPO01000084">
    <property type="protein sequence ID" value="GIL29155.1"/>
    <property type="molecule type" value="Genomic_DNA"/>
</dbReference>